<keyword evidence="1" id="KW-0732">Signal</keyword>
<name>A0A2T0AH88_RHOTO</name>
<proteinExistence type="predicted"/>
<sequence>MAPAAREGFLPVGMLAPLLSLLLSHTSFASSTIRRAIMTVTITLITADDPPKLLIHSRAILAAHSTVFRDLFSLPISSTVQAESTGAAPSNNIAESEAEIAPFLSILTGELGGEFVLSDEQWFSVARLADKYDSLVARVFVENMARACTTDESAGLALTLSTYTTNASLRMQCAFRVLEVETKNRESSSKIPLFLPEHIKQKLARWKESLHYHALRVGLQHCPEDDYHGMCKDDNCNLGAVEQVWLSGMRLIADCQPNQATLDSPFFSVMTEGPEDAGICFEHVEDFAQTVRWVEEVHRKKAPPFPV</sequence>
<organism evidence="2 3">
    <name type="scientific">Rhodotorula toruloides</name>
    <name type="common">Yeast</name>
    <name type="synonym">Rhodosporidium toruloides</name>
    <dbReference type="NCBI Taxonomy" id="5286"/>
    <lineage>
        <taxon>Eukaryota</taxon>
        <taxon>Fungi</taxon>
        <taxon>Dikarya</taxon>
        <taxon>Basidiomycota</taxon>
        <taxon>Pucciniomycotina</taxon>
        <taxon>Microbotryomycetes</taxon>
        <taxon>Sporidiobolales</taxon>
        <taxon>Sporidiobolaceae</taxon>
        <taxon>Rhodotorula</taxon>
    </lineage>
</organism>
<dbReference type="EMBL" id="LCTV02000001">
    <property type="protein sequence ID" value="PRQ77340.1"/>
    <property type="molecule type" value="Genomic_DNA"/>
</dbReference>
<reference evidence="2 3" key="1">
    <citation type="journal article" date="2018" name="Elife">
        <title>Functional genomics of lipid metabolism in the oleaginous yeast Rhodosporidium toruloides.</title>
        <authorList>
            <person name="Coradetti S.T."/>
            <person name="Pinel D."/>
            <person name="Geiselman G."/>
            <person name="Ito M."/>
            <person name="Mondo S."/>
            <person name="Reilly M.C."/>
            <person name="Cheng Y.F."/>
            <person name="Bauer S."/>
            <person name="Grigoriev I."/>
            <person name="Gladden J.M."/>
            <person name="Simmons B.A."/>
            <person name="Brem R."/>
            <person name="Arkin A.P."/>
            <person name="Skerker J.M."/>
        </authorList>
    </citation>
    <scope>NUCLEOTIDE SEQUENCE [LARGE SCALE GENOMIC DNA]</scope>
    <source>
        <strain evidence="2 3">NBRC 0880</strain>
    </source>
</reference>
<accession>A0A2T0AH88</accession>
<evidence type="ECO:0000313" key="2">
    <source>
        <dbReference type="EMBL" id="PRQ77340.1"/>
    </source>
</evidence>
<evidence type="ECO:0008006" key="4">
    <source>
        <dbReference type="Google" id="ProtNLM"/>
    </source>
</evidence>
<gene>
    <name evidence="2" type="ORF">AAT19DRAFT_8408</name>
</gene>
<feature type="signal peptide" evidence="1">
    <location>
        <begin position="1"/>
        <end position="29"/>
    </location>
</feature>
<dbReference type="AlphaFoldDB" id="A0A2T0AH88"/>
<evidence type="ECO:0000313" key="3">
    <source>
        <dbReference type="Proteomes" id="UP000239560"/>
    </source>
</evidence>
<feature type="chain" id="PRO_5015529210" description="BTB domain-containing protein" evidence="1">
    <location>
        <begin position="30"/>
        <end position="307"/>
    </location>
</feature>
<dbReference type="Proteomes" id="UP000239560">
    <property type="component" value="Unassembled WGS sequence"/>
</dbReference>
<evidence type="ECO:0000256" key="1">
    <source>
        <dbReference type="SAM" id="SignalP"/>
    </source>
</evidence>
<dbReference type="OrthoDB" id="2984659at2759"/>
<comment type="caution">
    <text evidence="2">The sequence shown here is derived from an EMBL/GenBank/DDBJ whole genome shotgun (WGS) entry which is preliminary data.</text>
</comment>
<protein>
    <recommendedName>
        <fullName evidence="4">BTB domain-containing protein</fullName>
    </recommendedName>
</protein>